<evidence type="ECO:0000313" key="2">
    <source>
        <dbReference type="Proteomes" id="UP001060085"/>
    </source>
</evidence>
<evidence type="ECO:0000313" key="1">
    <source>
        <dbReference type="EMBL" id="KAI5669444.1"/>
    </source>
</evidence>
<gene>
    <name evidence="1" type="ORF">M9H77_19297</name>
</gene>
<sequence length="114" mass="13035">MLCGSGYFLAGWVKRGPPARVAQGGLVRRPGKYARARYLFMYMLCEVEKSNVRTVCLEFRLILTMKCRNLSEDPVLGSGLCPLSLSWCMHQRRCVLIRSVFPAMPEPFRKLNFS</sequence>
<protein>
    <submittedName>
        <fullName evidence="1">Uncharacterized protein</fullName>
    </submittedName>
</protein>
<keyword evidence="2" id="KW-1185">Reference proteome</keyword>
<organism evidence="1 2">
    <name type="scientific">Catharanthus roseus</name>
    <name type="common">Madagascar periwinkle</name>
    <name type="synonym">Vinca rosea</name>
    <dbReference type="NCBI Taxonomy" id="4058"/>
    <lineage>
        <taxon>Eukaryota</taxon>
        <taxon>Viridiplantae</taxon>
        <taxon>Streptophyta</taxon>
        <taxon>Embryophyta</taxon>
        <taxon>Tracheophyta</taxon>
        <taxon>Spermatophyta</taxon>
        <taxon>Magnoliopsida</taxon>
        <taxon>eudicotyledons</taxon>
        <taxon>Gunneridae</taxon>
        <taxon>Pentapetalae</taxon>
        <taxon>asterids</taxon>
        <taxon>lamiids</taxon>
        <taxon>Gentianales</taxon>
        <taxon>Apocynaceae</taxon>
        <taxon>Rauvolfioideae</taxon>
        <taxon>Vinceae</taxon>
        <taxon>Catharanthinae</taxon>
        <taxon>Catharanthus</taxon>
    </lineage>
</organism>
<proteinExistence type="predicted"/>
<dbReference type="EMBL" id="CM044704">
    <property type="protein sequence ID" value="KAI5669444.1"/>
    <property type="molecule type" value="Genomic_DNA"/>
</dbReference>
<dbReference type="Proteomes" id="UP001060085">
    <property type="component" value="Linkage Group LG04"/>
</dbReference>
<accession>A0ACC0B9Z6</accession>
<reference evidence="2" key="1">
    <citation type="journal article" date="2023" name="Nat. Plants">
        <title>Single-cell RNA sequencing provides a high-resolution roadmap for understanding the multicellular compartmentation of specialized metabolism.</title>
        <authorList>
            <person name="Sun S."/>
            <person name="Shen X."/>
            <person name="Li Y."/>
            <person name="Li Y."/>
            <person name="Wang S."/>
            <person name="Li R."/>
            <person name="Zhang H."/>
            <person name="Shen G."/>
            <person name="Guo B."/>
            <person name="Wei J."/>
            <person name="Xu J."/>
            <person name="St-Pierre B."/>
            <person name="Chen S."/>
            <person name="Sun C."/>
        </authorList>
    </citation>
    <scope>NUCLEOTIDE SEQUENCE [LARGE SCALE GENOMIC DNA]</scope>
</reference>
<name>A0ACC0B9Z6_CATRO</name>
<comment type="caution">
    <text evidence="1">The sequence shown here is derived from an EMBL/GenBank/DDBJ whole genome shotgun (WGS) entry which is preliminary data.</text>
</comment>